<sequence>MISKFNKNNSVLRKKGSVRPKLLGKSDIKIFKDNINTNPKIGSTKLFKEIIDEKNIKVSLCIIRR</sequence>
<organism evidence="1 2">
    <name type="scientific">Hepatospora eriocheir</name>
    <dbReference type="NCBI Taxonomy" id="1081669"/>
    <lineage>
        <taxon>Eukaryota</taxon>
        <taxon>Fungi</taxon>
        <taxon>Fungi incertae sedis</taxon>
        <taxon>Microsporidia</taxon>
        <taxon>Hepatosporidae</taxon>
        <taxon>Hepatospora</taxon>
    </lineage>
</organism>
<reference evidence="1 2" key="1">
    <citation type="journal article" date="2017" name="Environ. Microbiol.">
        <title>Decay of the glycolytic pathway and adaptation to intranuclear parasitism within Enterocytozoonidae microsporidia.</title>
        <authorList>
            <person name="Wiredu Boakye D."/>
            <person name="Jaroenlak P."/>
            <person name="Prachumwat A."/>
            <person name="Williams T.A."/>
            <person name="Bateman K.S."/>
            <person name="Itsathitphaisarn O."/>
            <person name="Sritunyalucksana K."/>
            <person name="Paszkiewicz K.H."/>
            <person name="Moore K.A."/>
            <person name="Stentiford G.D."/>
            <person name="Williams B.A."/>
        </authorList>
    </citation>
    <scope>NUCLEOTIDE SEQUENCE [LARGE SCALE GENOMIC DNA]</scope>
    <source>
        <strain evidence="2">canceri</strain>
    </source>
</reference>
<evidence type="ECO:0000313" key="2">
    <source>
        <dbReference type="Proteomes" id="UP000192501"/>
    </source>
</evidence>
<comment type="caution">
    <text evidence="1">The sequence shown here is derived from an EMBL/GenBank/DDBJ whole genome shotgun (WGS) entry which is preliminary data.</text>
</comment>
<dbReference type="AlphaFoldDB" id="A0A1X0QIJ0"/>
<dbReference type="EMBL" id="LTAI01000156">
    <property type="protein sequence ID" value="ORD99587.1"/>
    <property type="molecule type" value="Genomic_DNA"/>
</dbReference>
<name>A0A1X0QIJ0_9MICR</name>
<accession>A0A1X0QIJ0</accession>
<evidence type="ECO:0000313" key="1">
    <source>
        <dbReference type="EMBL" id="ORD99587.1"/>
    </source>
</evidence>
<dbReference type="Proteomes" id="UP000192501">
    <property type="component" value="Unassembled WGS sequence"/>
</dbReference>
<dbReference type="VEuPathDB" id="MicrosporidiaDB:HERIO_1748"/>
<gene>
    <name evidence="1" type="ORF">A0H76_579</name>
</gene>
<dbReference type="VEuPathDB" id="MicrosporidiaDB:A0H76_579"/>
<protein>
    <submittedName>
        <fullName evidence="1">Uncharacterized protein</fullName>
    </submittedName>
</protein>
<proteinExistence type="predicted"/>